<dbReference type="PANTHER" id="PTHR42695">
    <property type="entry name" value="GLUTAMINE AMIDOTRANSFERASE YLR126C-RELATED"/>
    <property type="match status" value="1"/>
</dbReference>
<evidence type="ECO:0000313" key="3">
    <source>
        <dbReference type="Proteomes" id="UP001209755"/>
    </source>
</evidence>
<dbReference type="InterPro" id="IPR044992">
    <property type="entry name" value="ChyE-like"/>
</dbReference>
<dbReference type="Proteomes" id="UP001209755">
    <property type="component" value="Unassembled WGS sequence"/>
</dbReference>
<feature type="domain" description="Glutamine amidotransferase" evidence="1">
    <location>
        <begin position="81"/>
        <end position="180"/>
    </location>
</feature>
<dbReference type="PANTHER" id="PTHR42695:SF5">
    <property type="entry name" value="GLUTAMINE AMIDOTRANSFERASE YLR126C-RELATED"/>
    <property type="match status" value="1"/>
</dbReference>
<dbReference type="GO" id="GO:0003922">
    <property type="term" value="F:GMP synthase (glutamine-hydrolyzing) activity"/>
    <property type="evidence" value="ECO:0007669"/>
    <property type="project" value="UniProtKB-EC"/>
</dbReference>
<dbReference type="EMBL" id="JAOQNS010000012">
    <property type="protein sequence ID" value="MCW2309377.1"/>
    <property type="molecule type" value="Genomic_DNA"/>
</dbReference>
<evidence type="ECO:0000313" key="2">
    <source>
        <dbReference type="EMBL" id="MCW2309377.1"/>
    </source>
</evidence>
<name>A0ABT3HG50_9HYPH</name>
<dbReference type="InterPro" id="IPR017926">
    <property type="entry name" value="GATASE"/>
</dbReference>
<reference evidence="3" key="1">
    <citation type="submission" date="2023-07" db="EMBL/GenBank/DDBJ databases">
        <title>Genome sequencing of Purple Non-Sulfur Bacteria from various extreme environments.</title>
        <authorList>
            <person name="Mayer M."/>
        </authorList>
    </citation>
    <scope>NUCLEOTIDE SEQUENCE [LARGE SCALE GENOMIC DNA]</scope>
    <source>
        <strain evidence="3">DSM 17935</strain>
    </source>
</reference>
<gene>
    <name evidence="2" type="ORF">M2319_003731</name>
</gene>
<dbReference type="RefSeq" id="WP_264602961.1">
    <property type="nucleotide sequence ID" value="NZ_JAOQNS010000012.1"/>
</dbReference>
<dbReference type="Pfam" id="PF00117">
    <property type="entry name" value="GATase"/>
    <property type="match status" value="1"/>
</dbReference>
<keyword evidence="3" id="KW-1185">Reference proteome</keyword>
<dbReference type="CDD" id="cd01741">
    <property type="entry name" value="GATase1_1"/>
    <property type="match status" value="1"/>
</dbReference>
<keyword evidence="2" id="KW-0436">Ligase</keyword>
<dbReference type="Gene3D" id="3.40.50.880">
    <property type="match status" value="1"/>
</dbReference>
<dbReference type="PROSITE" id="PS51273">
    <property type="entry name" value="GATASE_TYPE_1"/>
    <property type="match status" value="1"/>
</dbReference>
<dbReference type="SUPFAM" id="SSF52317">
    <property type="entry name" value="Class I glutamine amidotransferase-like"/>
    <property type="match status" value="1"/>
</dbReference>
<evidence type="ECO:0000259" key="1">
    <source>
        <dbReference type="Pfam" id="PF00117"/>
    </source>
</evidence>
<proteinExistence type="predicted"/>
<accession>A0ABT3HG50</accession>
<comment type="caution">
    <text evidence="2">The sequence shown here is derived from an EMBL/GenBank/DDBJ whole genome shotgun (WGS) entry which is preliminary data.</text>
</comment>
<sequence>METIHIGILKAGSAPQRLAARKGDYDTCFRELLVGAGPFRFSTFAVEDGVFPDGADAADAWLITGARHGVYEDHPWIAPLEALIRDIRALGRPLVGICFGHQIVAQALGGKVERAAAGWIVGPQQYRTVSGRSFWVNAWHRDQVTHLPPDAEVLASGENCPYAALRYPGPVLTLQPHPELAADDLLDLLAERAGALTADQYAYVERTARRNLPDLDYVVPVLGRVLSCGRIDAEARATSRSEQPEQTR</sequence>
<protein>
    <submittedName>
        <fullName evidence="2">GMP synthase (Glutamine-hydrolyzing)</fullName>
        <ecNumber evidence="2">6.3.5.2</ecNumber>
    </submittedName>
</protein>
<dbReference type="InterPro" id="IPR029062">
    <property type="entry name" value="Class_I_gatase-like"/>
</dbReference>
<organism evidence="2 3">
    <name type="scientific">Rhodobium gokarnense</name>
    <dbReference type="NCBI Taxonomy" id="364296"/>
    <lineage>
        <taxon>Bacteria</taxon>
        <taxon>Pseudomonadati</taxon>
        <taxon>Pseudomonadota</taxon>
        <taxon>Alphaproteobacteria</taxon>
        <taxon>Hyphomicrobiales</taxon>
        <taxon>Rhodobiaceae</taxon>
        <taxon>Rhodobium</taxon>
    </lineage>
</organism>
<dbReference type="EC" id="6.3.5.2" evidence="2"/>